<proteinExistence type="predicted"/>
<evidence type="ECO:0000313" key="2">
    <source>
        <dbReference type="EMBL" id="GIE45602.1"/>
    </source>
</evidence>
<evidence type="ECO:0000256" key="1">
    <source>
        <dbReference type="SAM" id="MobiDB-lite"/>
    </source>
</evidence>
<dbReference type="RefSeq" id="WP_188124228.1">
    <property type="nucleotide sequence ID" value="NZ_BOMP01000167.1"/>
</dbReference>
<dbReference type="EMBL" id="JACHNC010000001">
    <property type="protein sequence ID" value="MBB4752351.1"/>
    <property type="molecule type" value="Genomic_DNA"/>
</dbReference>
<dbReference type="EMBL" id="BOMP01000167">
    <property type="protein sequence ID" value="GIE45602.1"/>
    <property type="molecule type" value="Genomic_DNA"/>
</dbReference>
<evidence type="ECO:0000313" key="3">
    <source>
        <dbReference type="EMBL" id="MBB4752351.1"/>
    </source>
</evidence>
<reference evidence="2 5" key="2">
    <citation type="submission" date="2021-01" db="EMBL/GenBank/DDBJ databases">
        <title>Whole genome shotgun sequence of Actinoplanes lobatus NBRC 12513.</title>
        <authorList>
            <person name="Komaki H."/>
            <person name="Tamura T."/>
        </authorList>
    </citation>
    <scope>NUCLEOTIDE SEQUENCE [LARGE SCALE GENOMIC DNA]</scope>
    <source>
        <strain evidence="2 5">NBRC 12513</strain>
    </source>
</reference>
<comment type="caution">
    <text evidence="3">The sequence shown here is derived from an EMBL/GenBank/DDBJ whole genome shotgun (WGS) entry which is preliminary data.</text>
</comment>
<evidence type="ECO:0000313" key="4">
    <source>
        <dbReference type="Proteomes" id="UP000590511"/>
    </source>
</evidence>
<organism evidence="3 4">
    <name type="scientific">Actinoplanes lobatus</name>
    <dbReference type="NCBI Taxonomy" id="113568"/>
    <lineage>
        <taxon>Bacteria</taxon>
        <taxon>Bacillati</taxon>
        <taxon>Actinomycetota</taxon>
        <taxon>Actinomycetes</taxon>
        <taxon>Micromonosporales</taxon>
        <taxon>Micromonosporaceae</taxon>
        <taxon>Actinoplanes</taxon>
    </lineage>
</organism>
<protein>
    <submittedName>
        <fullName evidence="3">Uncharacterized protein</fullName>
    </submittedName>
</protein>
<accession>A0A7W7HKT8</accession>
<gene>
    <name evidence="2" type="ORF">Alo02nite_85000</name>
    <name evidence="3" type="ORF">BJ964_006512</name>
</gene>
<dbReference type="AlphaFoldDB" id="A0A7W7HKT8"/>
<sequence length="134" mass="13992">MTVAAATRLEDALIDGVDADAVVSATRGCPDVEDLCGDPLGDIATYLPGRRLPGVRIDREAVLLRVRSRWNVPAATVAYEIRGAVAGLAPGRRIDVTIADVSDPPALPTAAANSGPETKPQRGVSRAQPRSRGL</sequence>
<name>A0A7W7HKT8_9ACTN</name>
<keyword evidence="5" id="KW-1185">Reference proteome</keyword>
<feature type="region of interest" description="Disordered" evidence="1">
    <location>
        <begin position="100"/>
        <end position="134"/>
    </location>
</feature>
<dbReference type="Proteomes" id="UP000590511">
    <property type="component" value="Unassembled WGS sequence"/>
</dbReference>
<reference evidence="3 4" key="1">
    <citation type="submission" date="2020-08" db="EMBL/GenBank/DDBJ databases">
        <title>Sequencing the genomes of 1000 actinobacteria strains.</title>
        <authorList>
            <person name="Klenk H.-P."/>
        </authorList>
    </citation>
    <scope>NUCLEOTIDE SEQUENCE [LARGE SCALE GENOMIC DNA]</scope>
    <source>
        <strain evidence="3 4">DSM 43150</strain>
    </source>
</reference>
<evidence type="ECO:0000313" key="5">
    <source>
        <dbReference type="Proteomes" id="UP000631312"/>
    </source>
</evidence>
<dbReference type="Proteomes" id="UP000631312">
    <property type="component" value="Unassembled WGS sequence"/>
</dbReference>